<keyword evidence="2" id="KW-1185">Reference proteome</keyword>
<dbReference type="HOGENOM" id="CLU_2362106_0_0_1"/>
<evidence type="ECO:0000313" key="1">
    <source>
        <dbReference type="EnsemblMetazoa" id="MESCA009355-PA"/>
    </source>
</evidence>
<accession>T1GZQ1</accession>
<reference evidence="2" key="1">
    <citation type="submission" date="2013-02" db="EMBL/GenBank/DDBJ databases">
        <authorList>
            <person name="Hughes D."/>
        </authorList>
    </citation>
    <scope>NUCLEOTIDE SEQUENCE</scope>
    <source>
        <strain>Durham</strain>
        <strain evidence="2">NC isolate 2 -- Noor lab</strain>
    </source>
</reference>
<evidence type="ECO:0000313" key="2">
    <source>
        <dbReference type="Proteomes" id="UP000015102"/>
    </source>
</evidence>
<dbReference type="AlphaFoldDB" id="T1GZQ1"/>
<dbReference type="Gene3D" id="6.10.250.3260">
    <property type="match status" value="1"/>
</dbReference>
<dbReference type="EMBL" id="CAQQ02075252">
    <property type="status" value="NOT_ANNOTATED_CDS"/>
    <property type="molecule type" value="Genomic_DNA"/>
</dbReference>
<sequence>MPKKTYHGKATNRINARESILISVKENEHKLKEPKANGVCVNLKRQTEQLKKVYFVKKIEEPIQLTSIPYIVMLTTENNLGEFSEEFVSRTMLYSL</sequence>
<dbReference type="EnsemblMetazoa" id="MESCA009355-RA">
    <property type="protein sequence ID" value="MESCA009355-PA"/>
    <property type="gene ID" value="MESCA009355"/>
</dbReference>
<dbReference type="STRING" id="36166.T1GZQ1"/>
<reference evidence="1" key="2">
    <citation type="submission" date="2015-06" db="UniProtKB">
        <authorList>
            <consortium name="EnsemblMetazoa"/>
        </authorList>
    </citation>
    <scope>IDENTIFICATION</scope>
</reference>
<name>T1GZQ1_MEGSC</name>
<proteinExistence type="predicted"/>
<dbReference type="Proteomes" id="UP000015102">
    <property type="component" value="Unassembled WGS sequence"/>
</dbReference>
<protein>
    <submittedName>
        <fullName evidence="1">Uncharacterized protein</fullName>
    </submittedName>
</protein>
<organism evidence="1 2">
    <name type="scientific">Megaselia scalaris</name>
    <name type="common">Humpbacked fly</name>
    <name type="synonym">Phora scalaris</name>
    <dbReference type="NCBI Taxonomy" id="36166"/>
    <lineage>
        <taxon>Eukaryota</taxon>
        <taxon>Metazoa</taxon>
        <taxon>Ecdysozoa</taxon>
        <taxon>Arthropoda</taxon>
        <taxon>Hexapoda</taxon>
        <taxon>Insecta</taxon>
        <taxon>Pterygota</taxon>
        <taxon>Neoptera</taxon>
        <taxon>Endopterygota</taxon>
        <taxon>Diptera</taxon>
        <taxon>Brachycera</taxon>
        <taxon>Muscomorpha</taxon>
        <taxon>Platypezoidea</taxon>
        <taxon>Phoridae</taxon>
        <taxon>Megaseliini</taxon>
        <taxon>Megaselia</taxon>
    </lineage>
</organism>